<feature type="compositionally biased region" description="Acidic residues" evidence="1">
    <location>
        <begin position="201"/>
        <end position="211"/>
    </location>
</feature>
<dbReference type="Pfam" id="PF22608">
    <property type="entry name" value="DNAX_ATPase_lid"/>
    <property type="match status" value="1"/>
</dbReference>
<dbReference type="GO" id="GO:0006260">
    <property type="term" value="P:DNA replication"/>
    <property type="evidence" value="ECO:0007669"/>
    <property type="project" value="InterPro"/>
</dbReference>
<evidence type="ECO:0000313" key="4">
    <source>
        <dbReference type="EMBL" id="ADC52131.1"/>
    </source>
</evidence>
<gene>
    <name evidence="4" type="primary">dnaZX</name>
    <name evidence="4" type="ordered locus">BpOF4_20679</name>
</gene>
<dbReference type="InterPro" id="IPR045085">
    <property type="entry name" value="HLD_clamp_pol_III_gamma_tau"/>
</dbReference>
<dbReference type="SUPFAM" id="SSF48019">
    <property type="entry name" value="post-AAA+ oligomerization domain-like"/>
    <property type="match status" value="1"/>
</dbReference>
<dbReference type="eggNOG" id="COG2812">
    <property type="taxonomic scope" value="Bacteria"/>
</dbReference>
<dbReference type="Gene3D" id="1.20.272.10">
    <property type="match status" value="1"/>
</dbReference>
<feature type="domain" description="DNA polymerase III gamma subunit" evidence="2">
    <location>
        <begin position="31"/>
        <end position="154"/>
    </location>
</feature>
<proteinExistence type="predicted"/>
<evidence type="ECO:0000313" key="5">
    <source>
        <dbReference type="Proteomes" id="UP000001544"/>
    </source>
</evidence>
<dbReference type="Proteomes" id="UP000001544">
    <property type="component" value="Plasmid pBpOF4-01"/>
</dbReference>
<dbReference type="GO" id="GO:0003887">
    <property type="term" value="F:DNA-directed DNA polymerase activity"/>
    <property type="evidence" value="ECO:0007669"/>
    <property type="project" value="InterPro"/>
</dbReference>
<feature type="domain" description="DNA polymerase III subunit gamma/tau helical lid" evidence="3">
    <location>
        <begin position="1"/>
        <end position="24"/>
    </location>
</feature>
<organism evidence="4 5">
    <name type="scientific">Alkalihalophilus pseudofirmus (strain ATCC BAA-2126 / JCM 17055 / OF4)</name>
    <name type="common">Bacillus pseudofirmus</name>
    <dbReference type="NCBI Taxonomy" id="398511"/>
    <lineage>
        <taxon>Bacteria</taxon>
        <taxon>Bacillati</taxon>
        <taxon>Bacillota</taxon>
        <taxon>Bacilli</taxon>
        <taxon>Bacillales</taxon>
        <taxon>Bacillaceae</taxon>
        <taxon>Alkalihalophilus</taxon>
    </lineage>
</organism>
<protein>
    <submittedName>
        <fullName evidence="4">DNA polymerase III subunits gamma and tau</fullName>
    </submittedName>
</protein>
<dbReference type="AlphaFoldDB" id="D3G1A5"/>
<dbReference type="EMBL" id="CP001879">
    <property type="protein sequence ID" value="ADC52131.1"/>
    <property type="molecule type" value="Genomic_DNA"/>
</dbReference>
<reference evidence="4 5" key="1">
    <citation type="journal article" date="2011" name="Environ. Microbiol.">
        <title>Genome of alkaliphilic Bacillus pseudofirmus OF4 reveals adaptations that support the ability to grow in an external pH range from 7.5 to 11.4.</title>
        <authorList>
            <person name="Janto B."/>
            <person name="Ahmed A."/>
            <person name="Ito M."/>
            <person name="Liu J."/>
            <person name="Hicks D.B."/>
            <person name="Pagni S."/>
            <person name="Fackelmayer O.J."/>
            <person name="Smith T.A."/>
            <person name="Earl J."/>
            <person name="Elbourne L.D."/>
            <person name="Hassan K."/>
            <person name="Paulsen I.T."/>
            <person name="Kolsto A.B."/>
            <person name="Tourasse N.J."/>
            <person name="Ehrlich G.D."/>
            <person name="Boissy R."/>
            <person name="Ivey D.M."/>
            <person name="Li G."/>
            <person name="Xue Y."/>
            <person name="Ma Y."/>
            <person name="Hu F.Z."/>
            <person name="Krulwich T.A."/>
        </authorList>
    </citation>
    <scope>NUCLEOTIDE SEQUENCE [LARGE SCALE GENOMIC DNA]</scope>
    <source>
        <strain evidence="5">ATCC BAA-2126 / JCM 17055 / OF4</strain>
    </source>
</reference>
<geneLocation type="plasmid" evidence="4 5">
    <name>pBpOF4-01</name>
</geneLocation>
<feature type="region of interest" description="Disordered" evidence="1">
    <location>
        <begin position="198"/>
        <end position="230"/>
    </location>
</feature>
<keyword evidence="5" id="KW-1185">Reference proteome</keyword>
<evidence type="ECO:0000259" key="3">
    <source>
        <dbReference type="Pfam" id="PF22608"/>
    </source>
</evidence>
<dbReference type="KEGG" id="bpf:BpOF4_20679"/>
<dbReference type="Gene3D" id="1.10.8.60">
    <property type="match status" value="1"/>
</dbReference>
<feature type="compositionally biased region" description="Basic and acidic residues" evidence="1">
    <location>
        <begin position="212"/>
        <end position="230"/>
    </location>
</feature>
<dbReference type="InterPro" id="IPR022754">
    <property type="entry name" value="DNA_pol_III_gamma-3"/>
</dbReference>
<dbReference type="InterPro" id="IPR008921">
    <property type="entry name" value="DNA_pol3_clamp-load_cplx_C"/>
</dbReference>
<sequence>MIARLAQGGMRDALSLLDQVLAYALEDVNIDHVIEVTGGVSLNHLFDLVTNVYNRDIQFLIQKVNTLIDLGKDPMLLVDDLTLFYRDLLLLKTIGKEVELNRVILDEKIESFIDTVPIGHLQSLIKQWNEVKAVLKVTSNPKASLEIALVDMTADHPNGLDSSELLALKKEITELRNLVQKDLSSNKVLLQEAKEIKEPEETIEVQPEDDNGTQHDSSEEIEPEIHQLPDVKESNVDFLTQLKEDLANSSVPEYVEVIDAESVEGEVKNNEGNSDSKWIVSLMEIGDKEARSHLNAQREQLEKTVKEARMTAYTILKESEIGLVTAEEVVMIYPTKSKAKVADRVGNSSFIMGAIEDILGKEMNIKNIDRETWNVALSSFKSQTA</sequence>
<evidence type="ECO:0000256" key="1">
    <source>
        <dbReference type="SAM" id="MobiDB-lite"/>
    </source>
</evidence>
<dbReference type="Pfam" id="PF12169">
    <property type="entry name" value="DNA_pol3_gamma3"/>
    <property type="match status" value="1"/>
</dbReference>
<dbReference type="GO" id="GO:0003677">
    <property type="term" value="F:DNA binding"/>
    <property type="evidence" value="ECO:0007669"/>
    <property type="project" value="InterPro"/>
</dbReference>
<keyword evidence="4" id="KW-0614">Plasmid</keyword>
<dbReference type="HOGENOM" id="CLU_716995_0_0_9"/>
<accession>D3G1A5</accession>
<evidence type="ECO:0000259" key="2">
    <source>
        <dbReference type="Pfam" id="PF12169"/>
    </source>
</evidence>
<name>D3G1A5_ALKPO</name>